<accession>A0A329QBE2</accession>
<protein>
    <submittedName>
        <fullName evidence="1">Uncharacterized protein</fullName>
    </submittedName>
</protein>
<name>A0A329QBE2_9BACL</name>
<dbReference type="Proteomes" id="UP000250642">
    <property type="component" value="Unassembled WGS sequence"/>
</dbReference>
<sequence>MYNKQTWLDEIPDMTKPIYDAAGKQKTDPQTGRPLFELVQAGTRITSNRLNNVEGGIEAAHTLVEQLGKELGGNFVVPIDGTMGLLCSAQGLKATWTAGIAYVNGRRYQVAAGEMSVNPTQGQYLYVDVDGVVKKTPSQTTAKKGLTIFYVATDTSGVISTTDHRVNISLEEILKKIKDIDIKEAVTGGASGLMTGADAKFVRVDGETKTGAQTKADAVKEYVNSRLDIPQRTKTTLQPGLQVIQADQDAPFALTGLTGRTLVNLLGVSGRCDVIAGWVGTTSTLSVETKYKTLGDASLKITGSTAQGGSKESVATIPLESGKYYIVVGDVMLVTGDSMSVSLGGIVAGKSNVQTDKTKFSAAWSAYNSNVAISSPVVVSITSAITSRTGYFDALRVYEISASDYAALDSLTPEQVAAKYSYTEGIKPVRNPYAIRYGENLLPPFYEYVASNSNVLDVVKPYVANVNFAAQSTYSVTVAVISGQRYTLALSHNGRIGVNTVDDSGNIVADLSQPKLNVWITDQSLTFTVPAGATKVKFNINNGEFLSQPLTFSNPMLTIGNVAKPFKPREDIMLALQTELHANPLTGANADEVFEKDGQYFKLKKWRKRTLDENSGVELGGRVTGYRQLVLLDVNDYGLLVTSPEVGKSQVVKYDGKVMVESGTVNASLTGPDQYYFSMNPTFTRLYFTVSNTDTGWGDSYNPTADEVKAYFMGWKMYDVNTNPDGSGVYNRTDGVGKWFVPVDRSSGGVNALPTTKVPTVTSYQLLYQLVTPIVEPITSEGQLTLIEGSNQVEVGTGIVLREETKPALSSQWGTYEINSLNVGGGVASNPLKYKAKKVMTIYKNGRSDKWERSTDVNSYGLERAYQSVALFDPSAAYTVTYLMLDTFPIAPFVGSVPDNEKALLTDLVQDVQQGATSLAVLERSLSEALKSLTQQQNKRNVWGPIE</sequence>
<evidence type="ECO:0000313" key="2">
    <source>
        <dbReference type="Proteomes" id="UP000250642"/>
    </source>
</evidence>
<dbReference type="EMBL" id="QEVW01000033">
    <property type="protein sequence ID" value="RAW09730.1"/>
    <property type="molecule type" value="Genomic_DNA"/>
</dbReference>
<organism evidence="1 2">
    <name type="scientific">Paenibacillus taichungensis</name>
    <dbReference type="NCBI Taxonomy" id="484184"/>
    <lineage>
        <taxon>Bacteria</taxon>
        <taxon>Bacillati</taxon>
        <taxon>Bacillota</taxon>
        <taxon>Bacilli</taxon>
        <taxon>Bacillales</taxon>
        <taxon>Paenibacillaceae</taxon>
        <taxon>Paenibacillus</taxon>
    </lineage>
</organism>
<dbReference type="Gene3D" id="2.60.120.260">
    <property type="entry name" value="Galactose-binding domain-like"/>
    <property type="match status" value="1"/>
</dbReference>
<gene>
    <name evidence="1" type="ORF">DC345_30175</name>
</gene>
<reference evidence="1 2" key="1">
    <citation type="submission" date="2018-04" db="EMBL/GenBank/DDBJ databases">
        <title>Paenibacillus taichungensis Genome sequencing and assembly.</title>
        <authorList>
            <person name="Xu J."/>
            <person name="Rensing C."/>
            <person name="Mazhar H.S."/>
        </authorList>
    </citation>
    <scope>NUCLEOTIDE SEQUENCE [LARGE SCALE GENOMIC DNA]</scope>
    <source>
        <strain evidence="1 2">NC1</strain>
    </source>
</reference>
<dbReference type="AlphaFoldDB" id="A0A329QBE2"/>
<comment type="caution">
    <text evidence="1">The sequence shown here is derived from an EMBL/GenBank/DDBJ whole genome shotgun (WGS) entry which is preliminary data.</text>
</comment>
<proteinExistence type="predicted"/>
<evidence type="ECO:0000313" key="1">
    <source>
        <dbReference type="EMBL" id="RAW09730.1"/>
    </source>
</evidence>